<evidence type="ECO:0000313" key="3">
    <source>
        <dbReference type="Proteomes" id="UP000325713"/>
    </source>
</evidence>
<evidence type="ECO:0000259" key="1">
    <source>
        <dbReference type="Pfam" id="PF04471"/>
    </source>
</evidence>
<proteinExistence type="predicted"/>
<dbReference type="InterPro" id="IPR007560">
    <property type="entry name" value="Restrct_endonuc_IV_Mrr"/>
</dbReference>
<feature type="domain" description="Restriction endonuclease type IV Mrr" evidence="1">
    <location>
        <begin position="12"/>
        <end position="139"/>
    </location>
</feature>
<gene>
    <name evidence="2" type="ORF">D0T92_08685</name>
</gene>
<dbReference type="Gene3D" id="3.40.1350.10">
    <property type="match status" value="1"/>
</dbReference>
<evidence type="ECO:0000313" key="2">
    <source>
        <dbReference type="EMBL" id="QEY27206.1"/>
    </source>
</evidence>
<dbReference type="KEGG" id="nzl:D0T92_08685"/>
<dbReference type="GO" id="GO:0009307">
    <property type="term" value="P:DNA restriction-modification system"/>
    <property type="evidence" value="ECO:0007669"/>
    <property type="project" value="InterPro"/>
</dbReference>
<dbReference type="EMBL" id="CP031700">
    <property type="protein sequence ID" value="QEY27206.1"/>
    <property type="molecule type" value="Genomic_DNA"/>
</dbReference>
<dbReference type="Proteomes" id="UP000325713">
    <property type="component" value="Chromosome"/>
</dbReference>
<dbReference type="InterPro" id="IPR011335">
    <property type="entry name" value="Restrct_endonuc-II-like"/>
</dbReference>
<dbReference type="GO" id="GO:0003677">
    <property type="term" value="F:DNA binding"/>
    <property type="evidence" value="ECO:0007669"/>
    <property type="project" value="InterPro"/>
</dbReference>
<dbReference type="AlphaFoldDB" id="A0A5J6PYE3"/>
<dbReference type="GO" id="GO:0004519">
    <property type="term" value="F:endonuclease activity"/>
    <property type="evidence" value="ECO:0007669"/>
    <property type="project" value="InterPro"/>
</dbReference>
<dbReference type="OrthoDB" id="2087905at2"/>
<protein>
    <recommendedName>
        <fullName evidence="1">Restriction endonuclease type IV Mrr domain-containing protein</fullName>
    </recommendedName>
</protein>
<accession>A0A5J6PYE3</accession>
<organism evidence="2 3">
    <name type="scientific">Neisseria zalophi</name>
    <dbReference type="NCBI Taxonomy" id="640030"/>
    <lineage>
        <taxon>Bacteria</taxon>
        <taxon>Pseudomonadati</taxon>
        <taxon>Pseudomonadota</taxon>
        <taxon>Betaproteobacteria</taxon>
        <taxon>Neisseriales</taxon>
        <taxon>Neisseriaceae</taxon>
        <taxon>Neisseria</taxon>
    </lineage>
</organism>
<keyword evidence="3" id="KW-1185">Reference proteome</keyword>
<dbReference type="SUPFAM" id="SSF52980">
    <property type="entry name" value="Restriction endonuclease-like"/>
    <property type="match status" value="1"/>
</dbReference>
<reference evidence="2 3" key="1">
    <citation type="submission" date="2018-08" db="EMBL/GenBank/DDBJ databases">
        <title>Neisseria zalophi ATCC BAA-2455 complete genome.</title>
        <authorList>
            <person name="Veseli I.A."/>
            <person name="Buttler R."/>
            <person name="Mascarenhas dos Santos A.C."/>
            <person name="Pombert J.-F."/>
        </authorList>
    </citation>
    <scope>NUCLEOTIDE SEQUENCE [LARGE SCALE GENOMIC DNA]</scope>
    <source>
        <strain evidence="2 3">ATCC BAA-2455</strain>
    </source>
</reference>
<dbReference type="Pfam" id="PF04471">
    <property type="entry name" value="Mrr_cat"/>
    <property type="match status" value="1"/>
</dbReference>
<sequence>MRKGSIWLEAGGRGLEELIREMLKIDGYQAKIKSKKQLSGIADIDIEAKKQASGIADIDTEVEKKNRFSKTHLLIQAKHHKGETNGHGLKQLIAYKDKDDDVDCQKWLITTAKVSDKNKQLAEQHNINIMEGEELVDWIYESIPHLSEKTKQALGIMEIPSLLK</sequence>
<dbReference type="InterPro" id="IPR011856">
    <property type="entry name" value="tRNA_endonuc-like_dom_sf"/>
</dbReference>
<name>A0A5J6PYE3_9NEIS</name>